<dbReference type="EMBL" id="UGNW01000001">
    <property type="protein sequence ID" value="STX30973.1"/>
    <property type="molecule type" value="Genomic_DNA"/>
</dbReference>
<evidence type="ECO:0000256" key="2">
    <source>
        <dbReference type="SAM" id="SignalP"/>
    </source>
</evidence>
<feature type="transmembrane region" description="Helical" evidence="1">
    <location>
        <begin position="36"/>
        <end position="55"/>
    </location>
</feature>
<accession>A0A378I7G7</accession>
<sequence>MRRAMVVFFYPFLFSSQAFSASTLPFKTASTNGMEWLNYGLVLGALLFSAFFLYLKKNKAKPATSCRLLEKTYLNNKTIIYLLEYRQQHFLLAENPQGLCFHPLPENDK</sequence>
<dbReference type="STRING" id="28083.Lbir_2916"/>
<evidence type="ECO:0008006" key="7">
    <source>
        <dbReference type="Google" id="ProtNLM"/>
    </source>
</evidence>
<feature type="chain" id="PRO_5016996084" description="Transmembrane protein" evidence="2">
    <location>
        <begin position="21"/>
        <end position="109"/>
    </location>
</feature>
<protein>
    <recommendedName>
        <fullName evidence="7">Transmembrane protein</fullName>
    </recommendedName>
</protein>
<keyword evidence="1" id="KW-0472">Membrane</keyword>
<name>A0A378I7G7_9GAMM</name>
<dbReference type="AlphaFoldDB" id="A0A378I7G7"/>
<evidence type="ECO:0000313" key="5">
    <source>
        <dbReference type="Proteomes" id="UP000054735"/>
    </source>
</evidence>
<evidence type="ECO:0000313" key="6">
    <source>
        <dbReference type="Proteomes" id="UP000255066"/>
    </source>
</evidence>
<feature type="signal peptide" evidence="2">
    <location>
        <begin position="1"/>
        <end position="20"/>
    </location>
</feature>
<organism evidence="4 6">
    <name type="scientific">Legionella birminghamensis</name>
    <dbReference type="NCBI Taxonomy" id="28083"/>
    <lineage>
        <taxon>Bacteria</taxon>
        <taxon>Pseudomonadati</taxon>
        <taxon>Pseudomonadota</taxon>
        <taxon>Gammaproteobacteria</taxon>
        <taxon>Legionellales</taxon>
        <taxon>Legionellaceae</taxon>
        <taxon>Legionella</taxon>
    </lineage>
</organism>
<evidence type="ECO:0000313" key="4">
    <source>
        <dbReference type="EMBL" id="STX30973.1"/>
    </source>
</evidence>
<gene>
    <name evidence="3" type="ORF">Lbir_2916</name>
    <name evidence="4" type="ORF">NCTC12437_00740</name>
</gene>
<dbReference type="EMBL" id="LNXT01000048">
    <property type="protein sequence ID" value="KTC68314.1"/>
    <property type="molecule type" value="Genomic_DNA"/>
</dbReference>
<evidence type="ECO:0000313" key="3">
    <source>
        <dbReference type="EMBL" id="KTC68314.1"/>
    </source>
</evidence>
<keyword evidence="1" id="KW-0812">Transmembrane</keyword>
<dbReference type="Proteomes" id="UP000255066">
    <property type="component" value="Unassembled WGS sequence"/>
</dbReference>
<evidence type="ECO:0000256" key="1">
    <source>
        <dbReference type="SAM" id="Phobius"/>
    </source>
</evidence>
<proteinExistence type="predicted"/>
<dbReference type="Proteomes" id="UP000054735">
    <property type="component" value="Unassembled WGS sequence"/>
</dbReference>
<keyword evidence="2" id="KW-0732">Signal</keyword>
<keyword evidence="1" id="KW-1133">Transmembrane helix</keyword>
<keyword evidence="5" id="KW-1185">Reference proteome</keyword>
<reference evidence="3 5" key="1">
    <citation type="submission" date="2015-11" db="EMBL/GenBank/DDBJ databases">
        <title>Genomic analysis of 38 Legionella species identifies large and diverse effector repertoires.</title>
        <authorList>
            <person name="Burstein D."/>
            <person name="Amaro F."/>
            <person name="Zusman T."/>
            <person name="Lifshitz Z."/>
            <person name="Cohen O."/>
            <person name="Gilbert J.A."/>
            <person name="Pupko T."/>
            <person name="Shuman H.A."/>
            <person name="Segal G."/>
        </authorList>
    </citation>
    <scope>NUCLEOTIDE SEQUENCE [LARGE SCALE GENOMIC DNA]</scope>
    <source>
        <strain evidence="3 5">CDC#1407-AL-14</strain>
    </source>
</reference>
<reference evidence="4 6" key="2">
    <citation type="submission" date="2018-06" db="EMBL/GenBank/DDBJ databases">
        <authorList>
            <consortium name="Pathogen Informatics"/>
            <person name="Doyle S."/>
        </authorList>
    </citation>
    <scope>NUCLEOTIDE SEQUENCE [LARGE SCALE GENOMIC DNA]</scope>
    <source>
        <strain evidence="4 6">NCTC12437</strain>
    </source>
</reference>